<protein>
    <submittedName>
        <fullName evidence="2">Uncharacterized protein</fullName>
    </submittedName>
</protein>
<keyword evidence="3" id="KW-1185">Reference proteome</keyword>
<dbReference type="InParanoid" id="A0A0C3AJG8"/>
<dbReference type="AlphaFoldDB" id="A0A0C3AJG8"/>
<accession>A0A0C3AJG8</accession>
<sequence length="64" mass="7322">MAFVSALAPLMMLENYHLEIRELAIDCSYVLSALQRRLTRTKANRVRGIRTTNSENISTTRARP</sequence>
<evidence type="ECO:0000313" key="2">
    <source>
        <dbReference type="EMBL" id="KIM73993.1"/>
    </source>
</evidence>
<dbReference type="Proteomes" id="UP000054166">
    <property type="component" value="Unassembled WGS sequence"/>
</dbReference>
<reference evidence="3" key="2">
    <citation type="submission" date="2015-01" db="EMBL/GenBank/DDBJ databases">
        <title>Evolutionary Origins and Diversification of the Mycorrhizal Mutualists.</title>
        <authorList>
            <consortium name="DOE Joint Genome Institute"/>
            <consortium name="Mycorrhizal Genomics Consortium"/>
            <person name="Kohler A."/>
            <person name="Kuo A."/>
            <person name="Nagy L.G."/>
            <person name="Floudas D."/>
            <person name="Copeland A."/>
            <person name="Barry K.W."/>
            <person name="Cichocki N."/>
            <person name="Veneault-Fourrey C."/>
            <person name="LaButti K."/>
            <person name="Lindquist E.A."/>
            <person name="Lipzen A."/>
            <person name="Lundell T."/>
            <person name="Morin E."/>
            <person name="Murat C."/>
            <person name="Riley R."/>
            <person name="Ohm R."/>
            <person name="Sun H."/>
            <person name="Tunlid A."/>
            <person name="Henrissat B."/>
            <person name="Grigoriev I.V."/>
            <person name="Hibbett D.S."/>
            <person name="Martin F."/>
        </authorList>
    </citation>
    <scope>NUCLEOTIDE SEQUENCE [LARGE SCALE GENOMIC DNA]</scope>
    <source>
        <strain evidence="3">F 1598</strain>
    </source>
</reference>
<proteinExistence type="predicted"/>
<reference evidence="2 3" key="1">
    <citation type="submission" date="2014-04" db="EMBL/GenBank/DDBJ databases">
        <authorList>
            <consortium name="DOE Joint Genome Institute"/>
            <person name="Kuo A."/>
            <person name="Tarkka M."/>
            <person name="Buscot F."/>
            <person name="Kohler A."/>
            <person name="Nagy L.G."/>
            <person name="Floudas D."/>
            <person name="Copeland A."/>
            <person name="Barry K.W."/>
            <person name="Cichocki N."/>
            <person name="Veneault-Fourrey C."/>
            <person name="LaButti K."/>
            <person name="Lindquist E.A."/>
            <person name="Lipzen A."/>
            <person name="Lundell T."/>
            <person name="Morin E."/>
            <person name="Murat C."/>
            <person name="Sun H."/>
            <person name="Tunlid A."/>
            <person name="Henrissat B."/>
            <person name="Grigoriev I.V."/>
            <person name="Hibbett D.S."/>
            <person name="Martin F."/>
            <person name="Nordberg H.P."/>
            <person name="Cantor M.N."/>
            <person name="Hua S.X."/>
        </authorList>
    </citation>
    <scope>NUCLEOTIDE SEQUENCE [LARGE SCALE GENOMIC DNA]</scope>
    <source>
        <strain evidence="2 3">F 1598</strain>
    </source>
</reference>
<dbReference type="EMBL" id="KN833069">
    <property type="protein sequence ID" value="KIM73993.1"/>
    <property type="molecule type" value="Genomic_DNA"/>
</dbReference>
<gene>
    <name evidence="2" type="ORF">PILCRDRAFT_14807</name>
</gene>
<dbReference type="HOGENOM" id="CLU_2868494_0_0_1"/>
<evidence type="ECO:0000313" key="3">
    <source>
        <dbReference type="Proteomes" id="UP000054166"/>
    </source>
</evidence>
<feature type="compositionally biased region" description="Polar residues" evidence="1">
    <location>
        <begin position="50"/>
        <end position="64"/>
    </location>
</feature>
<evidence type="ECO:0000256" key="1">
    <source>
        <dbReference type="SAM" id="MobiDB-lite"/>
    </source>
</evidence>
<feature type="region of interest" description="Disordered" evidence="1">
    <location>
        <begin position="45"/>
        <end position="64"/>
    </location>
</feature>
<name>A0A0C3AJG8_PILCF</name>
<organism evidence="2 3">
    <name type="scientific">Piloderma croceum (strain F 1598)</name>
    <dbReference type="NCBI Taxonomy" id="765440"/>
    <lineage>
        <taxon>Eukaryota</taxon>
        <taxon>Fungi</taxon>
        <taxon>Dikarya</taxon>
        <taxon>Basidiomycota</taxon>
        <taxon>Agaricomycotina</taxon>
        <taxon>Agaricomycetes</taxon>
        <taxon>Agaricomycetidae</taxon>
        <taxon>Atheliales</taxon>
        <taxon>Atheliaceae</taxon>
        <taxon>Piloderma</taxon>
    </lineage>
</organism>